<proteinExistence type="inferred from homology"/>
<comment type="similarity">
    <text evidence="1">Belongs to the PPR family. P subfamily.</text>
</comment>
<gene>
    <name evidence="4" type="ORF">MIMGU_mgv1a022469mg</name>
</gene>
<feature type="repeat" description="PPR" evidence="3">
    <location>
        <begin position="57"/>
        <end position="91"/>
    </location>
</feature>
<dbReference type="PROSITE" id="PS51375">
    <property type="entry name" value="PPR"/>
    <property type="match status" value="2"/>
</dbReference>
<feature type="repeat" description="PPR" evidence="3">
    <location>
        <begin position="22"/>
        <end position="56"/>
    </location>
</feature>
<dbReference type="InterPro" id="IPR011990">
    <property type="entry name" value="TPR-like_helical_dom_sf"/>
</dbReference>
<evidence type="ECO:0000256" key="3">
    <source>
        <dbReference type="PROSITE-ProRule" id="PRU00708"/>
    </source>
</evidence>
<dbReference type="Proteomes" id="UP000030748">
    <property type="component" value="Unassembled WGS sequence"/>
</dbReference>
<sequence>AGPVEDAKNLLNELPSKRLKSDNHIYAVIIHTLCEEGFVGEAKDALIKMERSGCAPNRVTYNVIIRCLLKKKELDKAMPFLEELHKRGFSADAATSSMLINHVQCDAEITTCINMFLKNIIQ</sequence>
<evidence type="ECO:0008006" key="6">
    <source>
        <dbReference type="Google" id="ProtNLM"/>
    </source>
</evidence>
<dbReference type="Pfam" id="PF13041">
    <property type="entry name" value="PPR_2"/>
    <property type="match status" value="1"/>
</dbReference>
<dbReference type="PANTHER" id="PTHR47941">
    <property type="entry name" value="PENTATRICOPEPTIDE REPEAT-CONTAINING PROTEIN 3, MITOCHONDRIAL"/>
    <property type="match status" value="1"/>
</dbReference>
<organism evidence="4 5">
    <name type="scientific">Erythranthe guttata</name>
    <name type="common">Yellow monkey flower</name>
    <name type="synonym">Mimulus guttatus</name>
    <dbReference type="NCBI Taxonomy" id="4155"/>
    <lineage>
        <taxon>Eukaryota</taxon>
        <taxon>Viridiplantae</taxon>
        <taxon>Streptophyta</taxon>
        <taxon>Embryophyta</taxon>
        <taxon>Tracheophyta</taxon>
        <taxon>Spermatophyta</taxon>
        <taxon>Magnoliopsida</taxon>
        <taxon>eudicotyledons</taxon>
        <taxon>Gunneridae</taxon>
        <taxon>Pentapetalae</taxon>
        <taxon>asterids</taxon>
        <taxon>lamiids</taxon>
        <taxon>Lamiales</taxon>
        <taxon>Phrymaceae</taxon>
        <taxon>Erythranthe</taxon>
    </lineage>
</organism>
<name>A0A022S1U4_ERYGU</name>
<reference evidence="4 5" key="1">
    <citation type="journal article" date="2013" name="Proc. Natl. Acad. Sci. U.S.A.">
        <title>Fine-scale variation in meiotic recombination in Mimulus inferred from population shotgun sequencing.</title>
        <authorList>
            <person name="Hellsten U."/>
            <person name="Wright K.M."/>
            <person name="Jenkins J."/>
            <person name="Shu S."/>
            <person name="Yuan Y."/>
            <person name="Wessler S.R."/>
            <person name="Schmutz J."/>
            <person name="Willis J.H."/>
            <person name="Rokhsar D.S."/>
        </authorList>
    </citation>
    <scope>NUCLEOTIDE SEQUENCE [LARGE SCALE GENOMIC DNA]</scope>
    <source>
        <strain evidence="5">cv. DUN x IM62</strain>
    </source>
</reference>
<protein>
    <recommendedName>
        <fullName evidence="6">Pentacotripeptide-repeat region of PRORP domain-containing protein</fullName>
    </recommendedName>
</protein>
<dbReference type="Gene3D" id="1.25.40.10">
    <property type="entry name" value="Tetratricopeptide repeat domain"/>
    <property type="match status" value="1"/>
</dbReference>
<keyword evidence="5" id="KW-1185">Reference proteome</keyword>
<dbReference type="InterPro" id="IPR002885">
    <property type="entry name" value="PPR_rpt"/>
</dbReference>
<keyword evidence="2" id="KW-0677">Repeat</keyword>
<feature type="non-terminal residue" evidence="4">
    <location>
        <position position="1"/>
    </location>
</feature>
<dbReference type="NCBIfam" id="TIGR00756">
    <property type="entry name" value="PPR"/>
    <property type="match status" value="2"/>
</dbReference>
<evidence type="ECO:0000313" key="4">
    <source>
        <dbReference type="EMBL" id="EYU45220.1"/>
    </source>
</evidence>
<accession>A0A022S1U4</accession>
<dbReference type="Pfam" id="PF01535">
    <property type="entry name" value="PPR"/>
    <property type="match status" value="1"/>
</dbReference>
<evidence type="ECO:0000256" key="1">
    <source>
        <dbReference type="ARBA" id="ARBA00007626"/>
    </source>
</evidence>
<dbReference type="EMBL" id="KI630195">
    <property type="protein sequence ID" value="EYU45220.1"/>
    <property type="molecule type" value="Genomic_DNA"/>
</dbReference>
<evidence type="ECO:0000256" key="2">
    <source>
        <dbReference type="ARBA" id="ARBA00022737"/>
    </source>
</evidence>
<evidence type="ECO:0000313" key="5">
    <source>
        <dbReference type="Proteomes" id="UP000030748"/>
    </source>
</evidence>
<dbReference type="AlphaFoldDB" id="A0A022S1U4"/>